<dbReference type="EMBL" id="JBBMFJ010000056">
    <property type="protein sequence ID" value="MEQ2564562.1"/>
    <property type="molecule type" value="Genomic_DNA"/>
</dbReference>
<dbReference type="RefSeq" id="WP_349230547.1">
    <property type="nucleotide sequence ID" value="NZ_JBBMFJ010000056.1"/>
</dbReference>
<sequence length="63" mass="7357">MFKNSYGFAELKWDKSVESAISQIKERNYVSALKDYRGNLILAGVTYDKKDKKHSCRIEKIKI</sequence>
<dbReference type="Proteomes" id="UP001437460">
    <property type="component" value="Unassembled WGS sequence"/>
</dbReference>
<comment type="caution">
    <text evidence="1">The sequence shown here is derived from an EMBL/GenBank/DDBJ whole genome shotgun (WGS) entry which is preliminary data.</text>
</comment>
<accession>A0ABV1HQH0</accession>
<proteinExistence type="predicted"/>
<protein>
    <submittedName>
        <fullName evidence="1">Uncharacterized protein</fullName>
    </submittedName>
</protein>
<evidence type="ECO:0000313" key="2">
    <source>
        <dbReference type="Proteomes" id="UP001437460"/>
    </source>
</evidence>
<organism evidence="1 2">
    <name type="scientific">Ventrimonas faecis</name>
    <dbReference type="NCBI Taxonomy" id="3133170"/>
    <lineage>
        <taxon>Bacteria</taxon>
        <taxon>Bacillati</taxon>
        <taxon>Bacillota</taxon>
        <taxon>Clostridia</taxon>
        <taxon>Lachnospirales</taxon>
        <taxon>Lachnospiraceae</taxon>
        <taxon>Ventrimonas</taxon>
    </lineage>
</organism>
<keyword evidence="2" id="KW-1185">Reference proteome</keyword>
<reference evidence="1 2" key="1">
    <citation type="submission" date="2024-03" db="EMBL/GenBank/DDBJ databases">
        <title>Human intestinal bacterial collection.</title>
        <authorList>
            <person name="Pauvert C."/>
            <person name="Hitch T.C.A."/>
            <person name="Clavel T."/>
        </authorList>
    </citation>
    <scope>NUCLEOTIDE SEQUENCE [LARGE SCALE GENOMIC DNA]</scope>
    <source>
        <strain evidence="1 2">CLA-AP-H27</strain>
    </source>
</reference>
<evidence type="ECO:0000313" key="1">
    <source>
        <dbReference type="EMBL" id="MEQ2564562.1"/>
    </source>
</evidence>
<gene>
    <name evidence="1" type="ORF">WMO41_15550</name>
</gene>
<name>A0ABV1HQH0_9FIRM</name>